<dbReference type="CDD" id="cd10547">
    <property type="entry name" value="cupin_BacB_C"/>
    <property type="match status" value="1"/>
</dbReference>
<reference evidence="2 3" key="1">
    <citation type="submission" date="2022-12" db="EMBL/GenBank/DDBJ databases">
        <title>Complete genome sequencing of Dickeya lacustris type strain LMG30899.</title>
        <authorList>
            <person name="Dobhal S."/>
            <person name="Arizala D."/>
            <person name="Arif M."/>
        </authorList>
    </citation>
    <scope>NUCLEOTIDE SEQUENCE [LARGE SCALE GENOMIC DNA]</scope>
    <source>
        <strain evidence="2 3">LMG30899</strain>
    </source>
</reference>
<protein>
    <submittedName>
        <fullName evidence="2">Cupin domain-containing protein</fullName>
    </submittedName>
</protein>
<dbReference type="InterPro" id="IPR052535">
    <property type="entry name" value="Bacilysin_H2HPP_isomerase"/>
</dbReference>
<dbReference type="Proteomes" id="UP001219630">
    <property type="component" value="Chromosome"/>
</dbReference>
<proteinExistence type="predicted"/>
<name>A0ABY8G5C9_9GAMM</name>
<dbReference type="EMBL" id="CP114280">
    <property type="protein sequence ID" value="WFN55156.1"/>
    <property type="molecule type" value="Genomic_DNA"/>
</dbReference>
<accession>A0ABY8G5C9</accession>
<evidence type="ECO:0000313" key="3">
    <source>
        <dbReference type="Proteomes" id="UP001219630"/>
    </source>
</evidence>
<feature type="domain" description="Cupin type-2" evidence="1">
    <location>
        <begin position="149"/>
        <end position="212"/>
    </location>
</feature>
<dbReference type="InterPro" id="IPR014710">
    <property type="entry name" value="RmlC-like_jellyroll"/>
</dbReference>
<organism evidence="2 3">
    <name type="scientific">Dickeya lacustris</name>
    <dbReference type="NCBI Taxonomy" id="2259638"/>
    <lineage>
        <taxon>Bacteria</taxon>
        <taxon>Pseudomonadati</taxon>
        <taxon>Pseudomonadota</taxon>
        <taxon>Gammaproteobacteria</taxon>
        <taxon>Enterobacterales</taxon>
        <taxon>Pectobacteriaceae</taxon>
        <taxon>Dickeya</taxon>
    </lineage>
</organism>
<dbReference type="PANTHER" id="PTHR40112">
    <property type="entry name" value="H2HPP ISOMERASE"/>
    <property type="match status" value="1"/>
</dbReference>
<evidence type="ECO:0000313" key="2">
    <source>
        <dbReference type="EMBL" id="WFN55156.1"/>
    </source>
</evidence>
<dbReference type="InterPro" id="IPR011051">
    <property type="entry name" value="RmlC_Cupin_sf"/>
</dbReference>
<sequence length="223" mass="25557">MKKEFFPEPILIEWENGIRQYSTRRGDTEILISHIPPKTKIKAHSHQQAQIGMILKGELYMRVGDESQVMSALESIYVSPPDILHGGENKTDEEVVAIDIKRFKQGEDYCLANPFFKPLYKEEKLMDVMDAQFFHANWAQIMLVNIPCRGGMMPEHRHQQEQIGICIDGEYDMTIEGVNTTMTFGKSYFCLANECHSAVNNRDENAKLINIFIPPRYNNAATA</sequence>
<dbReference type="Pfam" id="PF07883">
    <property type="entry name" value="Cupin_2"/>
    <property type="match status" value="2"/>
</dbReference>
<dbReference type="Gene3D" id="2.60.120.10">
    <property type="entry name" value="Jelly Rolls"/>
    <property type="match status" value="2"/>
</dbReference>
<dbReference type="CDD" id="cd20307">
    <property type="entry name" value="cupin_BacB_N"/>
    <property type="match status" value="1"/>
</dbReference>
<dbReference type="PANTHER" id="PTHR40112:SF1">
    <property type="entry name" value="H2HPP ISOMERASE"/>
    <property type="match status" value="1"/>
</dbReference>
<dbReference type="SUPFAM" id="SSF51182">
    <property type="entry name" value="RmlC-like cupins"/>
    <property type="match status" value="1"/>
</dbReference>
<keyword evidence="3" id="KW-1185">Reference proteome</keyword>
<feature type="domain" description="Cupin type-2" evidence="1">
    <location>
        <begin position="33"/>
        <end position="100"/>
    </location>
</feature>
<dbReference type="InterPro" id="IPR013096">
    <property type="entry name" value="Cupin_2"/>
</dbReference>
<dbReference type="RefSeq" id="WP_240632723.1">
    <property type="nucleotide sequence ID" value="NZ_CP114280.1"/>
</dbReference>
<gene>
    <name evidence="2" type="ORF">O1Q98_16230</name>
</gene>
<evidence type="ECO:0000259" key="1">
    <source>
        <dbReference type="Pfam" id="PF07883"/>
    </source>
</evidence>